<protein>
    <submittedName>
        <fullName evidence="1">Uncharacterized protein</fullName>
    </submittedName>
</protein>
<dbReference type="EMBL" id="CP031165">
    <property type="protein sequence ID" value="AXV06022.1"/>
    <property type="molecule type" value="Genomic_DNA"/>
</dbReference>
<dbReference type="KEGG" id="euz:DVS28_a1323"/>
<gene>
    <name evidence="1" type="ORF">DVS28_a1323</name>
</gene>
<evidence type="ECO:0000313" key="2">
    <source>
        <dbReference type="Proteomes" id="UP000264006"/>
    </source>
</evidence>
<organism evidence="1 2">
    <name type="scientific">Euzebya pacifica</name>
    <dbReference type="NCBI Taxonomy" id="1608957"/>
    <lineage>
        <taxon>Bacteria</taxon>
        <taxon>Bacillati</taxon>
        <taxon>Actinomycetota</taxon>
        <taxon>Nitriliruptoria</taxon>
        <taxon>Euzebyales</taxon>
    </lineage>
</organism>
<dbReference type="RefSeq" id="WP_114590735.1">
    <property type="nucleotide sequence ID" value="NZ_CP031165.1"/>
</dbReference>
<reference evidence="1 2" key="1">
    <citation type="submission" date="2018-09" db="EMBL/GenBank/DDBJ databases">
        <title>Complete genome sequence of Euzebya sp. DY32-46 isolated from seawater of Pacific Ocean.</title>
        <authorList>
            <person name="Xu L."/>
            <person name="Wu Y.-H."/>
            <person name="Xu X.-W."/>
        </authorList>
    </citation>
    <scope>NUCLEOTIDE SEQUENCE [LARGE SCALE GENOMIC DNA]</scope>
    <source>
        <strain evidence="1 2">DY32-46</strain>
    </source>
</reference>
<dbReference type="OrthoDB" id="5181113at2"/>
<sequence length="212" mass="21860">MQPTTLTAVHVADDPLAWQRAGFTVAAGVVHLGGLAVVLGAEGEAGVTGWSLDPVTDHVDGLPVLPPPASGDDLLAGQPAHANTATVLDHLVIGTPAPDRTTAALEGLGWSVSRSAAHPTLDRAMRFLVVPTPDGRTVLEVMAPSAPRPDDRPARFWGLAVTVADLDAAVALLGPDHIGRAKDAVQPGRRIATVRGERLGISVPLALMSPRP</sequence>
<evidence type="ECO:0000313" key="1">
    <source>
        <dbReference type="EMBL" id="AXV06022.1"/>
    </source>
</evidence>
<name>A0A346XUX5_9ACTN</name>
<dbReference type="InterPro" id="IPR029068">
    <property type="entry name" value="Glyas_Bleomycin-R_OHBP_Dase"/>
</dbReference>
<dbReference type="Gene3D" id="3.10.180.10">
    <property type="entry name" value="2,3-Dihydroxybiphenyl 1,2-Dioxygenase, domain 1"/>
    <property type="match status" value="1"/>
</dbReference>
<dbReference type="AlphaFoldDB" id="A0A346XUX5"/>
<accession>A0A346XUX5</accession>
<proteinExistence type="predicted"/>
<dbReference type="Proteomes" id="UP000264006">
    <property type="component" value="Chromosome"/>
</dbReference>
<keyword evidence="2" id="KW-1185">Reference proteome</keyword>
<dbReference type="SUPFAM" id="SSF54593">
    <property type="entry name" value="Glyoxalase/Bleomycin resistance protein/Dihydroxybiphenyl dioxygenase"/>
    <property type="match status" value="1"/>
</dbReference>